<dbReference type="Gene3D" id="2.40.170.20">
    <property type="entry name" value="TonB-dependent receptor, beta-barrel domain"/>
    <property type="match status" value="1"/>
</dbReference>
<keyword evidence="2" id="KW-0813">Transport</keyword>
<evidence type="ECO:0000256" key="2">
    <source>
        <dbReference type="ARBA" id="ARBA00022448"/>
    </source>
</evidence>
<evidence type="ECO:0000256" key="1">
    <source>
        <dbReference type="ARBA" id="ARBA00004571"/>
    </source>
</evidence>
<comment type="subcellular location">
    <subcellularLocation>
        <location evidence="1">Cell outer membrane</location>
        <topology evidence="1">Multi-pass membrane protein</topology>
    </subcellularLocation>
</comment>
<dbReference type="InterPro" id="IPR012910">
    <property type="entry name" value="Plug_dom"/>
</dbReference>
<feature type="chain" id="PRO_5037141928" evidence="11">
    <location>
        <begin position="28"/>
        <end position="1114"/>
    </location>
</feature>
<keyword evidence="7" id="KW-0408">Iron</keyword>
<keyword evidence="6 11" id="KW-0732">Signal</keyword>
<gene>
    <name evidence="13" type="ORF">IEN85_14400</name>
</gene>
<dbReference type="GO" id="GO:0015344">
    <property type="term" value="F:siderophore uptake transmembrane transporter activity"/>
    <property type="evidence" value="ECO:0007669"/>
    <property type="project" value="TreeGrafter"/>
</dbReference>
<dbReference type="PANTHER" id="PTHR32552:SF68">
    <property type="entry name" value="FERRICHROME OUTER MEMBRANE TRANSPORTER_PHAGE RECEPTOR"/>
    <property type="match status" value="1"/>
</dbReference>
<evidence type="ECO:0000313" key="13">
    <source>
        <dbReference type="EMBL" id="MBD5780687.1"/>
    </source>
</evidence>
<evidence type="ECO:0000313" key="14">
    <source>
        <dbReference type="Proteomes" id="UP000622317"/>
    </source>
</evidence>
<sequence>MTINSKQTSKLLGVSLLASLAPVASFAQDASEEEIFELSPFTVDASKDEGYRAGSTISGSRLNTELKDVAASVTVLTNAFMDDLGSTDLATALSMVAGTETDITTDDTSPSLSQGYLGGDFGDRNTRENSVRVRGLGRASTSANFIEVRGSVDRYNIERAEFLRGPNSILFGLAQPAGLMNYTTKRAHLGRDLNEVQFNLDNFGTARGVFDFSRVIKEDVLAIRAVFKNSKTQYRVKTAYQDDDRIFLTTTYKPFESTTITAFYEEQESDGRRPNYRLPTDYVSGWLELWNQAHADGWSEEQIANNFYWDPYNTRVSNGEAPRSPDIELISRLTGEPFNPELRDDIDGRDKALTAYYDSADWWNPMDGFYTRHGTVTASGSQPTNSSAERARMEMHRSADPYEDDRGYADPQAIDEGIFPWKEYEISALPGNLRENTNEKVHFNLEQRITDKFYVSATYQKEDYSQEQIFGPIAQQNSIAIDINTTLPDGRVNKNFLRPMIVGRSFARNEYEDAESLLVQANYDLDFVDISDRLAWLGKHRITGFFSENTENTNSYRYGLLGEQTPGVLGRGGFDSSKHMYPTFYVGDPVQPGDTSLRLTGFPASTNPYRGKAAPYWYYDNIESSFGTWQFAPNDLRIVDYIQDNSPERTTIEAQGYGASLQSYLWQDRIVATLGWREDSVDTYGWLWDRDNGVTDGSQREHFEHPGDPTVSITEPTMTKGIVFHATNWLRVFANESENFDLTTPRTDNFFRPISPQSGKVEEYGLGLMLMENKLDLRFTAYETRQAGQSVPTSIARNRLPGFEDRLFDALSESGRIDEWQAVVGWDGDGPVLAGGSQTAQVGEDGGPVFDADGERQYDYFGEYDAPNDVAATQDSVSEGWETSVTFNPTKNWRFMASFSKLENAVANRQSEVLEYIRYRTPYWQQFFQEGLHRNGDTDATVYEDGDSIPSDDTLLSQIFLDSMGNELLEDLEAEGVSNVGISKYNARLTANYRFHDGRFKGVSLGTNLRWESGKVLGNELKQVDTTLGGVNTPTMIADPDNALRGDSHVTGGVMANYRKKIFNDRVDWRIQLNVNNLFRQGDDLRVIRLNPDGSAVFGINDPITYQLTNTFKF</sequence>
<keyword evidence="4" id="KW-0410">Iron transport</keyword>
<evidence type="ECO:0000256" key="10">
    <source>
        <dbReference type="ARBA" id="ARBA00023237"/>
    </source>
</evidence>
<keyword evidence="3" id="KW-1134">Transmembrane beta strand</keyword>
<proteinExistence type="predicted"/>
<keyword evidence="13" id="KW-0675">Receptor</keyword>
<dbReference type="RefSeq" id="WP_191617783.1">
    <property type="nucleotide sequence ID" value="NZ_JACYFG010000036.1"/>
</dbReference>
<keyword evidence="8" id="KW-0406">Ion transport</keyword>
<evidence type="ECO:0000256" key="5">
    <source>
        <dbReference type="ARBA" id="ARBA00022692"/>
    </source>
</evidence>
<dbReference type="Gene3D" id="2.170.130.10">
    <property type="entry name" value="TonB-dependent receptor, plug domain"/>
    <property type="match status" value="1"/>
</dbReference>
<evidence type="ECO:0000256" key="3">
    <source>
        <dbReference type="ARBA" id="ARBA00022452"/>
    </source>
</evidence>
<evidence type="ECO:0000256" key="9">
    <source>
        <dbReference type="ARBA" id="ARBA00023136"/>
    </source>
</evidence>
<evidence type="ECO:0000256" key="11">
    <source>
        <dbReference type="SAM" id="SignalP"/>
    </source>
</evidence>
<keyword evidence="10" id="KW-0998">Cell outer membrane</keyword>
<dbReference type="EMBL" id="JACYFG010000036">
    <property type="protein sequence ID" value="MBD5780687.1"/>
    <property type="molecule type" value="Genomic_DNA"/>
</dbReference>
<dbReference type="PANTHER" id="PTHR32552">
    <property type="entry name" value="FERRICHROME IRON RECEPTOR-RELATED"/>
    <property type="match status" value="1"/>
</dbReference>
<dbReference type="InterPro" id="IPR039426">
    <property type="entry name" value="TonB-dep_rcpt-like"/>
</dbReference>
<evidence type="ECO:0000259" key="12">
    <source>
        <dbReference type="Pfam" id="PF07715"/>
    </source>
</evidence>
<keyword evidence="9" id="KW-0472">Membrane</keyword>
<dbReference type="Proteomes" id="UP000622317">
    <property type="component" value="Unassembled WGS sequence"/>
</dbReference>
<dbReference type="SUPFAM" id="SSF56935">
    <property type="entry name" value="Porins"/>
    <property type="match status" value="1"/>
</dbReference>
<evidence type="ECO:0000256" key="6">
    <source>
        <dbReference type="ARBA" id="ARBA00022729"/>
    </source>
</evidence>
<evidence type="ECO:0000256" key="4">
    <source>
        <dbReference type="ARBA" id="ARBA00022496"/>
    </source>
</evidence>
<keyword evidence="5" id="KW-0812">Transmembrane</keyword>
<comment type="caution">
    <text evidence="13">The sequence shown here is derived from an EMBL/GenBank/DDBJ whole genome shotgun (WGS) entry which is preliminary data.</text>
</comment>
<evidence type="ECO:0000256" key="7">
    <source>
        <dbReference type="ARBA" id="ARBA00023004"/>
    </source>
</evidence>
<dbReference type="InterPro" id="IPR037066">
    <property type="entry name" value="Plug_dom_sf"/>
</dbReference>
<dbReference type="InterPro" id="IPR036942">
    <property type="entry name" value="Beta-barrel_TonB_sf"/>
</dbReference>
<accession>A0A927IG13</accession>
<dbReference type="GO" id="GO:0009279">
    <property type="term" value="C:cell outer membrane"/>
    <property type="evidence" value="ECO:0007669"/>
    <property type="project" value="UniProtKB-SubCell"/>
</dbReference>
<feature type="domain" description="TonB-dependent receptor plug" evidence="12">
    <location>
        <begin position="66"/>
        <end position="178"/>
    </location>
</feature>
<organism evidence="13 14">
    <name type="scientific">Pelagicoccus enzymogenes</name>
    <dbReference type="NCBI Taxonomy" id="2773457"/>
    <lineage>
        <taxon>Bacteria</taxon>
        <taxon>Pseudomonadati</taxon>
        <taxon>Verrucomicrobiota</taxon>
        <taxon>Opitutia</taxon>
        <taxon>Puniceicoccales</taxon>
        <taxon>Pelagicoccaceae</taxon>
        <taxon>Pelagicoccus</taxon>
    </lineage>
</organism>
<keyword evidence="14" id="KW-1185">Reference proteome</keyword>
<reference evidence="13" key="1">
    <citation type="submission" date="2020-09" db="EMBL/GenBank/DDBJ databases">
        <title>Pelagicoccus enzymogenes sp. nov. with an EPS production, isolated from marine sediment.</title>
        <authorList>
            <person name="Feng X."/>
        </authorList>
    </citation>
    <scope>NUCLEOTIDE SEQUENCE</scope>
    <source>
        <strain evidence="13">NFK12</strain>
    </source>
</reference>
<dbReference type="AlphaFoldDB" id="A0A927IG13"/>
<evidence type="ECO:0000256" key="8">
    <source>
        <dbReference type="ARBA" id="ARBA00023065"/>
    </source>
</evidence>
<dbReference type="Pfam" id="PF07715">
    <property type="entry name" value="Plug"/>
    <property type="match status" value="1"/>
</dbReference>
<name>A0A927IG13_9BACT</name>
<feature type="signal peptide" evidence="11">
    <location>
        <begin position="1"/>
        <end position="27"/>
    </location>
</feature>
<protein>
    <submittedName>
        <fullName evidence="13">TonB-dependent receptor plug domain-containing protein</fullName>
    </submittedName>
</protein>